<dbReference type="Pfam" id="PF16199">
    <property type="entry name" value="Radical_SAM_C"/>
    <property type="match status" value="1"/>
</dbReference>
<evidence type="ECO:0000313" key="8">
    <source>
        <dbReference type="EMBL" id="NDL67941.1"/>
    </source>
</evidence>
<dbReference type="AlphaFoldDB" id="A0A7X5HWL6"/>
<comment type="caution">
    <text evidence="8">The sequence shown here is derived from an EMBL/GenBank/DDBJ whole genome shotgun (WGS) entry which is preliminary data.</text>
</comment>
<dbReference type="InterPro" id="IPR006638">
    <property type="entry name" value="Elp3/MiaA/NifB-like_rSAM"/>
</dbReference>
<protein>
    <submittedName>
        <fullName evidence="8">TIGR01212 family radical SAM protein</fullName>
    </submittedName>
</protein>
<accession>A0A7X5HWL6</accession>
<dbReference type="NCBIfam" id="TIGR01212">
    <property type="entry name" value="TIGR01212 family radical SAM protein"/>
    <property type="match status" value="1"/>
</dbReference>
<dbReference type="EMBL" id="JAAEEH010000024">
    <property type="protein sequence ID" value="NDL67941.1"/>
    <property type="molecule type" value="Genomic_DNA"/>
</dbReference>
<comment type="cofactor">
    <cofactor evidence="1">
        <name>[4Fe-4S] cluster</name>
        <dbReference type="ChEBI" id="CHEBI:49883"/>
    </cofactor>
</comment>
<evidence type="ECO:0000256" key="3">
    <source>
        <dbReference type="ARBA" id="ARBA00022691"/>
    </source>
</evidence>
<dbReference type="InterPro" id="IPR058240">
    <property type="entry name" value="rSAM_sf"/>
</dbReference>
<evidence type="ECO:0000259" key="7">
    <source>
        <dbReference type="PROSITE" id="PS51918"/>
    </source>
</evidence>
<dbReference type="InterPro" id="IPR032432">
    <property type="entry name" value="Radical_SAM_C"/>
</dbReference>
<feature type="domain" description="Radical SAM core" evidence="7">
    <location>
        <begin position="15"/>
        <end position="257"/>
    </location>
</feature>
<dbReference type="GO" id="GO:0051539">
    <property type="term" value="F:4 iron, 4 sulfur cluster binding"/>
    <property type="evidence" value="ECO:0007669"/>
    <property type="project" value="UniProtKB-KW"/>
</dbReference>
<keyword evidence="3" id="KW-0949">S-adenosyl-L-methionine</keyword>
<dbReference type="SFLD" id="SFLDG01086">
    <property type="entry name" value="elongater_protein-like"/>
    <property type="match status" value="1"/>
</dbReference>
<keyword evidence="6" id="KW-0411">Iron-sulfur</keyword>
<dbReference type="GO" id="GO:0003824">
    <property type="term" value="F:catalytic activity"/>
    <property type="evidence" value="ECO:0007669"/>
    <property type="project" value="InterPro"/>
</dbReference>
<evidence type="ECO:0000256" key="1">
    <source>
        <dbReference type="ARBA" id="ARBA00001966"/>
    </source>
</evidence>
<dbReference type="SMART" id="SM00729">
    <property type="entry name" value="Elp3"/>
    <property type="match status" value="1"/>
</dbReference>
<keyword evidence="9" id="KW-1185">Reference proteome</keyword>
<dbReference type="InterPro" id="IPR007197">
    <property type="entry name" value="rSAM"/>
</dbReference>
<evidence type="ECO:0000256" key="2">
    <source>
        <dbReference type="ARBA" id="ARBA00022485"/>
    </source>
</evidence>
<dbReference type="SFLD" id="SFLDG01091">
    <property type="entry name" value="uncharacterized_CHP01210-like"/>
    <property type="match status" value="1"/>
</dbReference>
<evidence type="ECO:0000256" key="4">
    <source>
        <dbReference type="ARBA" id="ARBA00022723"/>
    </source>
</evidence>
<dbReference type="PROSITE" id="PS51918">
    <property type="entry name" value="RADICAL_SAM"/>
    <property type="match status" value="1"/>
</dbReference>
<dbReference type="InterPro" id="IPR023404">
    <property type="entry name" value="rSAM_horseshoe"/>
</dbReference>
<dbReference type="Gene3D" id="3.80.30.20">
    <property type="entry name" value="tm_1862 like domain"/>
    <property type="match status" value="1"/>
</dbReference>
<dbReference type="RefSeq" id="WP_162370663.1">
    <property type="nucleotide sequence ID" value="NZ_JAAEEH010000024.1"/>
</dbReference>
<dbReference type="PANTHER" id="PTHR11135:SF1">
    <property type="entry name" value="PROTEIN YHCC"/>
    <property type="match status" value="1"/>
</dbReference>
<dbReference type="PANTHER" id="PTHR11135">
    <property type="entry name" value="HISTONE ACETYLTRANSFERASE-RELATED"/>
    <property type="match status" value="1"/>
</dbReference>
<keyword evidence="4" id="KW-0479">Metal-binding</keyword>
<gene>
    <name evidence="8" type="ORF">GXN74_09330</name>
</gene>
<dbReference type="InterPro" id="IPR039661">
    <property type="entry name" value="ELP3"/>
</dbReference>
<evidence type="ECO:0000313" key="9">
    <source>
        <dbReference type="Proteomes" id="UP000461585"/>
    </source>
</evidence>
<proteinExistence type="predicted"/>
<dbReference type="Proteomes" id="UP000461585">
    <property type="component" value="Unassembled WGS sequence"/>
</dbReference>
<reference evidence="8 9" key="1">
    <citation type="submission" date="2020-01" db="EMBL/GenBank/DDBJ databases">
        <title>Anaeroalcalibacter tamaniensis gen. nov., sp. nov., moderately halophilic strictly anaerobic fermenter bacterium from mud volcano of Taman peninsula.</title>
        <authorList>
            <person name="Frolova A."/>
            <person name="Merkel A.Y."/>
            <person name="Slobodkin A.I."/>
        </authorList>
    </citation>
    <scope>NUCLEOTIDE SEQUENCE [LARGE SCALE GENOMIC DNA]</scope>
    <source>
        <strain evidence="8 9">F-3ap</strain>
    </source>
</reference>
<dbReference type="Pfam" id="PF04055">
    <property type="entry name" value="Radical_SAM"/>
    <property type="match status" value="1"/>
</dbReference>
<organism evidence="8 9">
    <name type="scientific">Anaerotalea alkaliphila</name>
    <dbReference type="NCBI Taxonomy" id="2662126"/>
    <lineage>
        <taxon>Bacteria</taxon>
        <taxon>Bacillati</taxon>
        <taxon>Bacillota</taxon>
        <taxon>Clostridia</taxon>
        <taxon>Eubacteriales</taxon>
        <taxon>Anaerotalea</taxon>
    </lineage>
</organism>
<dbReference type="GO" id="GO:0046872">
    <property type="term" value="F:metal ion binding"/>
    <property type="evidence" value="ECO:0007669"/>
    <property type="project" value="UniProtKB-KW"/>
</dbReference>
<dbReference type="SFLD" id="SFLDS00029">
    <property type="entry name" value="Radical_SAM"/>
    <property type="match status" value="1"/>
</dbReference>
<evidence type="ECO:0000256" key="5">
    <source>
        <dbReference type="ARBA" id="ARBA00023004"/>
    </source>
</evidence>
<dbReference type="SUPFAM" id="SSF102114">
    <property type="entry name" value="Radical SAM enzymes"/>
    <property type="match status" value="1"/>
</dbReference>
<dbReference type="CDD" id="cd01335">
    <property type="entry name" value="Radical_SAM"/>
    <property type="match status" value="1"/>
</dbReference>
<sequence length="310" mass="35030">MDSVYSTYSDYLLGKYKGKVYKLPVDIRTTCPNRDGTLGTGGCHFCSPLGTSFEGDGKELGVKEQLERNKEKIKKKYKATKFIAYFQNYTNTYLPLETFAQVIRDACQEDIVEIAVSTRPDCVLRTHLDILQSCSKEFAVDISLELGLQTANGKTLEAVNRGHTVEDFVRAVELIHSYGFSVCTHLILNLPGDTREDVLASAALMNRLGMEQVKLHSLYVAKGTVFADLYERNELEICSMEEYKERVILFLEHLNPDIVVQRLLGRAPEGDSLFCNWNTSWWKIKDSIEAMMVERGSRQGKALVDQEASL</sequence>
<evidence type="ECO:0000256" key="6">
    <source>
        <dbReference type="ARBA" id="ARBA00023014"/>
    </source>
</evidence>
<keyword evidence="5" id="KW-0408">Iron</keyword>
<keyword evidence="2" id="KW-0004">4Fe-4S</keyword>
<dbReference type="InterPro" id="IPR005911">
    <property type="entry name" value="YhcC-like"/>
</dbReference>
<name>A0A7X5HWL6_9FIRM</name>